<feature type="region of interest" description="Disordered" evidence="1">
    <location>
        <begin position="567"/>
        <end position="606"/>
    </location>
</feature>
<evidence type="ECO:0000256" key="1">
    <source>
        <dbReference type="SAM" id="MobiDB-lite"/>
    </source>
</evidence>
<feature type="compositionally biased region" description="Polar residues" evidence="1">
    <location>
        <begin position="413"/>
        <end position="428"/>
    </location>
</feature>
<feature type="compositionally biased region" description="Low complexity" evidence="1">
    <location>
        <begin position="467"/>
        <end position="485"/>
    </location>
</feature>
<feature type="compositionally biased region" description="Polar residues" evidence="1">
    <location>
        <begin position="55"/>
        <end position="76"/>
    </location>
</feature>
<dbReference type="OrthoDB" id="5407458at2759"/>
<accession>A0A9P8HV55</accession>
<sequence>MSHPRPQVASVEDYSSDLNETVPNTRRVASSRQPRRPSGLSQMTTGGEQDGFSDSGYSSHAPTAASSESTHGVPSTDSPPLPPAGPTLKRRPTQSSRDRSKHRSPSKGPLRTGSPIPRPHSRNANKPAPHEDCDCKLCTGKHPPVQTPLDSQWDTNYYPFLNGNGNGNGSSNNSNIEPQYVVPPSPTMSRSYQMPGAFPQDRPVEPPARPTLSRASTSNSMRPPRPVSYHCGQNGAHYNAGQQGYFHQSSYQQGPPPALANYPPGMFPHSPFPPPSPATTVPPQLSSPFPPPSPYSTTRKEPYWTEGQQQQQFSVRGPARQPVVDYPPTNRRASMGPTHDVMPPPTQAPRPTLSYSSSPNSSSGGYGISRTASVPPQSEAAATVNMTRRTMTPQPQPQPRPKRPSLPAHPRKPSSQSNSTKVSVESNGSSDRRRPSSYDDELARDEHERGQAYQGAIATRTPLTVEALRAARGQRALGSDSGSQSRESRSSREGSEDRTGSGVAFSVPDSEADNITMRYPAGTPVKLEFTGRALAAVGRTISLRPGEQGEPYQLTIGTRRYAEHREYAQIEYAQPARREIEDGRRHREAPPSNHSRRRSRSTYHRD</sequence>
<feature type="compositionally biased region" description="Basic and acidic residues" evidence="1">
    <location>
        <begin position="576"/>
        <end position="589"/>
    </location>
</feature>
<organism evidence="2 3">
    <name type="scientific">Glutinoglossum americanum</name>
    <dbReference type="NCBI Taxonomy" id="1670608"/>
    <lineage>
        <taxon>Eukaryota</taxon>
        <taxon>Fungi</taxon>
        <taxon>Dikarya</taxon>
        <taxon>Ascomycota</taxon>
        <taxon>Pezizomycotina</taxon>
        <taxon>Geoglossomycetes</taxon>
        <taxon>Geoglossales</taxon>
        <taxon>Geoglossaceae</taxon>
        <taxon>Glutinoglossum</taxon>
    </lineage>
</organism>
<evidence type="ECO:0000313" key="2">
    <source>
        <dbReference type="EMBL" id="KAH0538293.1"/>
    </source>
</evidence>
<feature type="compositionally biased region" description="Basic and acidic residues" evidence="1">
    <location>
        <begin position="486"/>
        <end position="499"/>
    </location>
</feature>
<feature type="compositionally biased region" description="Low complexity" evidence="1">
    <location>
        <begin position="278"/>
        <end position="287"/>
    </location>
</feature>
<evidence type="ECO:0000313" key="3">
    <source>
        <dbReference type="Proteomes" id="UP000698800"/>
    </source>
</evidence>
<dbReference type="EMBL" id="JAGHQL010000115">
    <property type="protein sequence ID" value="KAH0538293.1"/>
    <property type="molecule type" value="Genomic_DNA"/>
</dbReference>
<keyword evidence="3" id="KW-1185">Reference proteome</keyword>
<feature type="region of interest" description="Disordered" evidence="1">
    <location>
        <begin position="1"/>
        <end position="517"/>
    </location>
</feature>
<feature type="compositionally biased region" description="Low complexity" evidence="1">
    <location>
        <begin position="354"/>
        <end position="363"/>
    </location>
</feature>
<reference evidence="2" key="1">
    <citation type="submission" date="2021-03" db="EMBL/GenBank/DDBJ databases">
        <title>Comparative genomics and phylogenomic investigation of the class Geoglossomycetes provide insights into ecological specialization and systematics.</title>
        <authorList>
            <person name="Melie T."/>
            <person name="Pirro S."/>
            <person name="Miller A.N."/>
            <person name="Quandt A."/>
        </authorList>
    </citation>
    <scope>NUCLEOTIDE SEQUENCE</scope>
    <source>
        <strain evidence="2">GBOQ0MN5Z8</strain>
    </source>
</reference>
<dbReference type="Proteomes" id="UP000698800">
    <property type="component" value="Unassembled WGS sequence"/>
</dbReference>
<comment type="caution">
    <text evidence="2">The sequence shown here is derived from an EMBL/GenBank/DDBJ whole genome shotgun (WGS) entry which is preliminary data.</text>
</comment>
<dbReference type="AlphaFoldDB" id="A0A9P8HV55"/>
<feature type="compositionally biased region" description="Basic residues" evidence="1">
    <location>
        <begin position="594"/>
        <end position="606"/>
    </location>
</feature>
<gene>
    <name evidence="2" type="ORF">FGG08_005113</name>
</gene>
<name>A0A9P8HV55_9PEZI</name>
<proteinExistence type="predicted"/>
<feature type="compositionally biased region" description="Polar residues" evidence="1">
    <location>
        <begin position="240"/>
        <end position="253"/>
    </location>
</feature>
<feature type="compositionally biased region" description="Polar residues" evidence="1">
    <location>
        <begin position="16"/>
        <end position="32"/>
    </location>
</feature>
<protein>
    <submittedName>
        <fullName evidence="2">Uncharacterized protein</fullName>
    </submittedName>
</protein>